<keyword evidence="2" id="KW-1185">Reference proteome</keyword>
<evidence type="ECO:0000313" key="1">
    <source>
        <dbReference type="EMBL" id="MCH6170841.1"/>
    </source>
</evidence>
<protein>
    <submittedName>
        <fullName evidence="1">PqqD family protein</fullName>
    </submittedName>
</protein>
<dbReference type="EMBL" id="JAKXMK010000037">
    <property type="protein sequence ID" value="MCH6170841.1"/>
    <property type="molecule type" value="Genomic_DNA"/>
</dbReference>
<dbReference type="Pfam" id="PF05402">
    <property type="entry name" value="PqqD"/>
    <property type="match status" value="1"/>
</dbReference>
<name>A0ABS9TRI4_9PSEU</name>
<gene>
    <name evidence="1" type="ORF">MMF94_34500</name>
</gene>
<dbReference type="Gene3D" id="1.10.10.1150">
    <property type="entry name" value="Coenzyme PQQ synthesis protein D (PqqD)"/>
    <property type="match status" value="1"/>
</dbReference>
<proteinExistence type="predicted"/>
<sequence>MFSVQPKIVEGLDLNELDDGMVVFSESTDTVHHLNHSAAVVLQFCDGTHDADAIAGFVAAAFGLTDPPLEATMGCLEALTRQGLVS</sequence>
<reference evidence="1 2" key="1">
    <citation type="submission" date="2022-03" db="EMBL/GenBank/DDBJ databases">
        <title>Pseudonocardia alaer sp. nov., a novel actinomycete isolated from reed forest soil.</title>
        <authorList>
            <person name="Wang L."/>
        </authorList>
    </citation>
    <scope>NUCLEOTIDE SEQUENCE [LARGE SCALE GENOMIC DNA]</scope>
    <source>
        <strain evidence="1 2">Y-16303</strain>
    </source>
</reference>
<dbReference type="Proteomes" id="UP001299970">
    <property type="component" value="Unassembled WGS sequence"/>
</dbReference>
<dbReference type="InterPro" id="IPR041881">
    <property type="entry name" value="PqqD_sf"/>
</dbReference>
<accession>A0ABS9TRI4</accession>
<dbReference type="RefSeq" id="WP_241041649.1">
    <property type="nucleotide sequence ID" value="NZ_BAAAJF010000017.1"/>
</dbReference>
<comment type="caution">
    <text evidence="1">The sequence shown here is derived from an EMBL/GenBank/DDBJ whole genome shotgun (WGS) entry which is preliminary data.</text>
</comment>
<evidence type="ECO:0000313" key="2">
    <source>
        <dbReference type="Proteomes" id="UP001299970"/>
    </source>
</evidence>
<dbReference type="InterPro" id="IPR008792">
    <property type="entry name" value="PQQD"/>
</dbReference>
<organism evidence="1 2">
    <name type="scientific">Pseudonocardia alaniniphila</name>
    <dbReference type="NCBI Taxonomy" id="75291"/>
    <lineage>
        <taxon>Bacteria</taxon>
        <taxon>Bacillati</taxon>
        <taxon>Actinomycetota</taxon>
        <taxon>Actinomycetes</taxon>
        <taxon>Pseudonocardiales</taxon>
        <taxon>Pseudonocardiaceae</taxon>
        <taxon>Pseudonocardia</taxon>
    </lineage>
</organism>